<name>A0A0U9H544_9BACI</name>
<sequence length="70" mass="7613">MAIMKSGALINCFLRSPLTKPMSPQDINCQMAQIPIPRSILERKVTNIVRIIAEAGPSIKPHIMISAVTG</sequence>
<comment type="caution">
    <text evidence="1">The sequence shown here is derived from an EMBL/GenBank/DDBJ whole genome shotgun (WGS) entry which is preliminary data.</text>
</comment>
<proteinExistence type="predicted"/>
<dbReference type="Proteomes" id="UP000052946">
    <property type="component" value="Unassembled WGS sequence"/>
</dbReference>
<accession>A0A0U9H544</accession>
<evidence type="ECO:0000313" key="2">
    <source>
        <dbReference type="Proteomes" id="UP000052946"/>
    </source>
</evidence>
<dbReference type="AlphaFoldDB" id="A0A0U9H544"/>
<protein>
    <submittedName>
        <fullName evidence="1">Iron only hydrogenase large subunit, C-terminal domain containing protein</fullName>
    </submittedName>
</protein>
<reference evidence="2" key="1">
    <citation type="submission" date="2015-07" db="EMBL/GenBank/DDBJ databases">
        <title>Draft Genome Sequence of Oceanobacillus picturae Heshi-B3 that Was Isolated from Fermented Rice Bran with Aging Salted Mackerel, Which Was Named Heshiko as Traditional Fermented Seafood in Japan.</title>
        <authorList>
            <person name="Akuzawa S."/>
            <person name="Nakagawa J."/>
            <person name="Kanekatsu T."/>
            <person name="Kanesaki Y."/>
            <person name="Suzuki T."/>
        </authorList>
    </citation>
    <scope>NUCLEOTIDE SEQUENCE [LARGE SCALE GENOMIC DNA]</scope>
    <source>
        <strain evidence="2">Heshi-B3</strain>
    </source>
</reference>
<evidence type="ECO:0000313" key="1">
    <source>
        <dbReference type="EMBL" id="GAQ17483.1"/>
    </source>
</evidence>
<organism evidence="1 2">
    <name type="scientific">Oceanobacillus picturae</name>
    <dbReference type="NCBI Taxonomy" id="171693"/>
    <lineage>
        <taxon>Bacteria</taxon>
        <taxon>Bacillati</taxon>
        <taxon>Bacillota</taxon>
        <taxon>Bacilli</taxon>
        <taxon>Bacillales</taxon>
        <taxon>Bacillaceae</taxon>
        <taxon>Oceanobacillus</taxon>
    </lineage>
</organism>
<dbReference type="EMBL" id="BBXV01000014">
    <property type="protein sequence ID" value="GAQ17483.1"/>
    <property type="molecule type" value="Genomic_DNA"/>
</dbReference>
<gene>
    <name evidence="1" type="ORF">OPHB3_1408</name>
</gene>
<reference evidence="1 2" key="2">
    <citation type="journal article" date="2016" name="Genome Announc.">
        <title>Draft Genome Sequence of Oceanobacillus picturae Heshi-B3, Isolated from Fermented Rice Bran in a Traditional Japanese Seafood Dish.</title>
        <authorList>
            <person name="Akuzawa S."/>
            <person name="Nagaoka J."/>
            <person name="Kanekatsu M."/>
            <person name="Kanesaki Y."/>
            <person name="Suzuki T."/>
        </authorList>
    </citation>
    <scope>NUCLEOTIDE SEQUENCE [LARGE SCALE GENOMIC DNA]</scope>
    <source>
        <strain evidence="1 2">Heshi-B3</strain>
    </source>
</reference>